<dbReference type="PROSITE" id="PS51832">
    <property type="entry name" value="HD_GYP"/>
    <property type="match status" value="1"/>
</dbReference>
<dbReference type="Pfam" id="PF13487">
    <property type="entry name" value="HD_5"/>
    <property type="match status" value="1"/>
</dbReference>
<organism evidence="4 5">
    <name type="scientific">Azoarcus sp. (strain BH72)</name>
    <dbReference type="NCBI Taxonomy" id="418699"/>
    <lineage>
        <taxon>Bacteria</taxon>
        <taxon>Pseudomonadati</taxon>
        <taxon>Pseudomonadota</taxon>
        <taxon>Betaproteobacteria</taxon>
        <taxon>Rhodocyclales</taxon>
        <taxon>Zoogloeaceae</taxon>
        <taxon>Azoarcus</taxon>
    </lineage>
</organism>
<dbReference type="STRING" id="62928.azo2449"/>
<reference evidence="4 5" key="1">
    <citation type="journal article" date="2006" name="Nat. Biotechnol.">
        <title>Complete genome of the mutualistic, N2-fixing grass endophyte Azoarcus sp. strain BH72.</title>
        <authorList>
            <person name="Krause A."/>
            <person name="Ramakumar A."/>
            <person name="Bartels D."/>
            <person name="Battistoni F."/>
            <person name="Bekel T."/>
            <person name="Boch J."/>
            <person name="Boehm M."/>
            <person name="Friedrich F."/>
            <person name="Hurek T."/>
            <person name="Krause L."/>
            <person name="Linke B."/>
            <person name="McHardy A.C."/>
            <person name="Sarkar A."/>
            <person name="Schneiker S."/>
            <person name="Syed A.A."/>
            <person name="Thauer R."/>
            <person name="Vorhoelter F.-J."/>
            <person name="Weidner S."/>
            <person name="Puehler A."/>
            <person name="Reinhold-Hurek B."/>
            <person name="Kaiser O."/>
            <person name="Goesmann A."/>
        </authorList>
    </citation>
    <scope>NUCLEOTIDE SEQUENCE [LARGE SCALE GENOMIC DNA]</scope>
    <source>
        <strain evidence="4 5">BH72</strain>
    </source>
</reference>
<dbReference type="SUPFAM" id="SSF109604">
    <property type="entry name" value="HD-domain/PDEase-like"/>
    <property type="match status" value="1"/>
</dbReference>
<dbReference type="eggNOG" id="COG3437">
    <property type="taxonomic scope" value="Bacteria"/>
</dbReference>
<dbReference type="PANTHER" id="PTHR45228">
    <property type="entry name" value="CYCLIC DI-GMP PHOSPHODIESTERASE TM_0186-RELATED"/>
    <property type="match status" value="1"/>
</dbReference>
<dbReference type="InterPro" id="IPR001789">
    <property type="entry name" value="Sig_transdc_resp-reg_receiver"/>
</dbReference>
<dbReference type="KEGG" id="azo:azo2449"/>
<dbReference type="CDD" id="cd00077">
    <property type="entry name" value="HDc"/>
    <property type="match status" value="1"/>
</dbReference>
<dbReference type="InterPro" id="IPR003607">
    <property type="entry name" value="HD/PDEase_dom"/>
</dbReference>
<dbReference type="SMART" id="SM00448">
    <property type="entry name" value="REC"/>
    <property type="match status" value="1"/>
</dbReference>
<evidence type="ECO:0000313" key="5">
    <source>
        <dbReference type="Proteomes" id="UP000002588"/>
    </source>
</evidence>
<keyword evidence="1" id="KW-0597">Phosphoprotein</keyword>
<dbReference type="Proteomes" id="UP000002588">
    <property type="component" value="Chromosome"/>
</dbReference>
<dbReference type="SMART" id="SM00471">
    <property type="entry name" value="HDc"/>
    <property type="match status" value="1"/>
</dbReference>
<dbReference type="HOGENOM" id="CLU_000445_92_10_4"/>
<name>A1K8B1_AZOSB</name>
<dbReference type="Gene3D" id="3.40.50.2300">
    <property type="match status" value="1"/>
</dbReference>
<evidence type="ECO:0000256" key="1">
    <source>
        <dbReference type="PROSITE-ProRule" id="PRU00169"/>
    </source>
</evidence>
<dbReference type="RefSeq" id="WP_011766179.1">
    <property type="nucleotide sequence ID" value="NC_008702.1"/>
</dbReference>
<feature type="modified residue" description="4-aspartylphosphate" evidence="1">
    <location>
        <position position="60"/>
    </location>
</feature>
<dbReference type="AlphaFoldDB" id="A1K8B1"/>
<gene>
    <name evidence="4" type="ordered locus">azo2449</name>
</gene>
<dbReference type="InterPro" id="IPR011006">
    <property type="entry name" value="CheY-like_superfamily"/>
</dbReference>
<evidence type="ECO:0000259" key="2">
    <source>
        <dbReference type="PROSITE" id="PS50110"/>
    </source>
</evidence>
<dbReference type="InterPro" id="IPR037522">
    <property type="entry name" value="HD_GYP_dom"/>
</dbReference>
<accession>A1K8B1</accession>
<dbReference type="Pfam" id="PF00072">
    <property type="entry name" value="Response_reg"/>
    <property type="match status" value="1"/>
</dbReference>
<dbReference type="PROSITE" id="PS50110">
    <property type="entry name" value="RESPONSE_REGULATORY"/>
    <property type="match status" value="1"/>
</dbReference>
<dbReference type="GO" id="GO:0008081">
    <property type="term" value="F:phosphoric diester hydrolase activity"/>
    <property type="evidence" value="ECO:0007669"/>
    <property type="project" value="UniProtKB-ARBA"/>
</dbReference>
<evidence type="ECO:0000313" key="4">
    <source>
        <dbReference type="EMBL" id="CAL95066.1"/>
    </source>
</evidence>
<dbReference type="PANTHER" id="PTHR45228:SF1">
    <property type="entry name" value="CYCLIC DI-GMP PHOSPHODIESTERASE TM_0186"/>
    <property type="match status" value="1"/>
</dbReference>
<keyword evidence="5" id="KW-1185">Reference proteome</keyword>
<dbReference type="InterPro" id="IPR052020">
    <property type="entry name" value="Cyclic_di-GMP/3'3'-cGAMP_PDE"/>
</dbReference>
<feature type="domain" description="HD-GYP" evidence="3">
    <location>
        <begin position="154"/>
        <end position="351"/>
    </location>
</feature>
<dbReference type="EMBL" id="AM406670">
    <property type="protein sequence ID" value="CAL95066.1"/>
    <property type="molecule type" value="Genomic_DNA"/>
</dbReference>
<sequence>MPATLTSTARILAIDDEPANLKLLEKILGSQGYGTCALVQDPREAVARYLEVKPDLILLDINMPHLDGFAVMTQLQALQDPLLPPIVILTAQAGREFLLKALDHGARDFVAKPFDRVELLMRVRNLLEAQLAARLLHDRQAVLEDMVRVRTAELQETRLSVVRRLGRAAEYRDNETGVHIVRMSRCCALLAARLGWSADACELILHASPMHDIGKIGIADAILLKPGQLDPDEWEIMKSHTMIGAELLAGDDSELFRMAREIALTHHEKWDGSGYPHGLAGEAIPLAGRIVAVADVFDALTSRRPYKGPWTTEAAVDFIRERAGSAFDPAVVEHFLAVLPEVAAIRSASPDPD</sequence>
<protein>
    <submittedName>
        <fullName evidence="4">Two component response regulator</fullName>
    </submittedName>
</protein>
<evidence type="ECO:0000259" key="3">
    <source>
        <dbReference type="PROSITE" id="PS51832"/>
    </source>
</evidence>
<dbReference type="Gene3D" id="1.10.3210.10">
    <property type="entry name" value="Hypothetical protein af1432"/>
    <property type="match status" value="1"/>
</dbReference>
<dbReference type="CDD" id="cd17551">
    <property type="entry name" value="REC_RpfG-like"/>
    <property type="match status" value="1"/>
</dbReference>
<feature type="domain" description="Response regulatory" evidence="2">
    <location>
        <begin position="10"/>
        <end position="127"/>
    </location>
</feature>
<proteinExistence type="predicted"/>
<dbReference type="GO" id="GO:0000160">
    <property type="term" value="P:phosphorelay signal transduction system"/>
    <property type="evidence" value="ECO:0007669"/>
    <property type="project" value="InterPro"/>
</dbReference>
<dbReference type="SUPFAM" id="SSF52172">
    <property type="entry name" value="CheY-like"/>
    <property type="match status" value="1"/>
</dbReference>